<sequence length="123" mass="14135">MLLGLFKNVNGCVSDSPKVVYFWRIRDGCSNKNGESVQLREKQTIIELEKWSNIEEAALRQKARANWIELGDSNSKYFHAQWKIRSSHNTITSICTETGLKLTEPLQIEAEFILFSRLMGQSI</sequence>
<proteinExistence type="predicted"/>
<name>A0A0V0GT72_SOLCH</name>
<protein>
    <submittedName>
        <fullName evidence="1">Putative ovule protein</fullName>
    </submittedName>
</protein>
<accession>A0A0V0GT72</accession>
<organism evidence="1">
    <name type="scientific">Solanum chacoense</name>
    <name type="common">Chaco potato</name>
    <dbReference type="NCBI Taxonomy" id="4108"/>
    <lineage>
        <taxon>Eukaryota</taxon>
        <taxon>Viridiplantae</taxon>
        <taxon>Streptophyta</taxon>
        <taxon>Embryophyta</taxon>
        <taxon>Tracheophyta</taxon>
        <taxon>Spermatophyta</taxon>
        <taxon>Magnoliopsida</taxon>
        <taxon>eudicotyledons</taxon>
        <taxon>Gunneridae</taxon>
        <taxon>Pentapetalae</taxon>
        <taxon>asterids</taxon>
        <taxon>lamiids</taxon>
        <taxon>Solanales</taxon>
        <taxon>Solanaceae</taxon>
        <taxon>Solanoideae</taxon>
        <taxon>Solaneae</taxon>
        <taxon>Solanum</taxon>
    </lineage>
</organism>
<reference evidence="1" key="1">
    <citation type="submission" date="2015-12" db="EMBL/GenBank/DDBJ databases">
        <title>Gene expression during late stages of embryo sac development: a critical building block for successful pollen-pistil interactions.</title>
        <authorList>
            <person name="Liu Y."/>
            <person name="Joly V."/>
            <person name="Sabar M."/>
            <person name="Matton D.P."/>
        </authorList>
    </citation>
    <scope>NUCLEOTIDE SEQUENCE</scope>
</reference>
<dbReference type="EMBL" id="GEDG01031943">
    <property type="protein sequence ID" value="JAP11091.1"/>
    <property type="molecule type" value="Transcribed_RNA"/>
</dbReference>
<evidence type="ECO:0000313" key="1">
    <source>
        <dbReference type="EMBL" id="JAP11091.1"/>
    </source>
</evidence>
<dbReference type="AlphaFoldDB" id="A0A0V0GT72"/>